<gene>
    <name evidence="1" type="ORF">M0D43_15465</name>
</gene>
<dbReference type="AlphaFoldDB" id="A0A9Q9IWE7"/>
<accession>A0A9Q9IWE7</accession>
<name>A0A9Q9IWE7_9XANT</name>
<dbReference type="EMBL" id="CP096142">
    <property type="protein sequence ID" value="UXA64344.1"/>
    <property type="molecule type" value="Genomic_DNA"/>
</dbReference>
<evidence type="ECO:0000313" key="2">
    <source>
        <dbReference type="Proteomes" id="UP001058381"/>
    </source>
</evidence>
<dbReference type="RefSeq" id="WP_252162111.1">
    <property type="nucleotide sequence ID" value="NZ_CP094827.1"/>
</dbReference>
<evidence type="ECO:0000313" key="1">
    <source>
        <dbReference type="EMBL" id="UXA64344.1"/>
    </source>
</evidence>
<reference evidence="1" key="1">
    <citation type="submission" date="2022-04" db="EMBL/GenBank/DDBJ databases">
        <title>Xanthomonas prunicola pv. tritici, a pathogen causing a previously unreported foliar disease of wheat.</title>
        <authorList>
            <person name="Clavijo F."/>
            <person name="Curland R.D."/>
            <person name="Dill-Macky R."/>
            <person name="Pereyra S."/>
            <person name="Roman-Reyna V."/>
            <person name="Siri M.I."/>
        </authorList>
    </citation>
    <scope>NUCLEOTIDE SEQUENCE</scope>
    <source>
        <strain evidence="1">CIX249</strain>
    </source>
</reference>
<organism evidence="1 2">
    <name type="scientific">Xanthomonas prunicola</name>
    <dbReference type="NCBI Taxonomy" id="2053930"/>
    <lineage>
        <taxon>Bacteria</taxon>
        <taxon>Pseudomonadati</taxon>
        <taxon>Pseudomonadota</taxon>
        <taxon>Gammaproteobacteria</taxon>
        <taxon>Lysobacterales</taxon>
        <taxon>Lysobacteraceae</taxon>
        <taxon>Xanthomonas</taxon>
    </lineage>
</organism>
<protein>
    <recommendedName>
        <fullName evidence="3">RHS repeat protein</fullName>
    </recommendedName>
</protein>
<sequence>MGLGYDAQGNLTNKNGQAYSFTLGNQLRSVVGKQWYAYDGYGRRVIACGSGACNYQLYSQADASTPITSIWRVASWQRGRALRRAARKR</sequence>
<dbReference type="GeneID" id="75152780"/>
<evidence type="ECO:0008006" key="3">
    <source>
        <dbReference type="Google" id="ProtNLM"/>
    </source>
</evidence>
<dbReference type="Gene3D" id="2.180.10.10">
    <property type="entry name" value="RHS repeat-associated core"/>
    <property type="match status" value="1"/>
</dbReference>
<dbReference type="Proteomes" id="UP001058381">
    <property type="component" value="Chromosome"/>
</dbReference>
<proteinExistence type="predicted"/>